<protein>
    <submittedName>
        <fullName evidence="1">Uncharacterized protein</fullName>
    </submittedName>
</protein>
<accession>A0A1H9DJH0</accession>
<keyword evidence="2" id="KW-1185">Reference proteome</keyword>
<evidence type="ECO:0000313" key="1">
    <source>
        <dbReference type="EMBL" id="SEQ13614.1"/>
    </source>
</evidence>
<reference evidence="2" key="1">
    <citation type="submission" date="2016-10" db="EMBL/GenBank/DDBJ databases">
        <authorList>
            <person name="Varghese N."/>
            <person name="Submissions S."/>
        </authorList>
    </citation>
    <scope>NUCLEOTIDE SEQUENCE [LARGE SCALE GENOMIC DNA]</scope>
    <source>
        <strain evidence="2">DSM 18887</strain>
    </source>
</reference>
<sequence>MNRIFFGVSAGIHKETRFSNYKILISPASFVFLKQARLTIKKFEIERFNEEIPCLTTADFFHS</sequence>
<name>A0A1H9DJH0_9GAMM</name>
<dbReference type="Proteomes" id="UP000198749">
    <property type="component" value="Unassembled WGS sequence"/>
</dbReference>
<dbReference type="STRING" id="355243.SAMN03080615_00587"/>
<proteinExistence type="predicted"/>
<gene>
    <name evidence="1" type="ORF">SAMN03080615_00587</name>
</gene>
<organism evidence="1 2">
    <name type="scientific">Amphritea atlantica</name>
    <dbReference type="NCBI Taxonomy" id="355243"/>
    <lineage>
        <taxon>Bacteria</taxon>
        <taxon>Pseudomonadati</taxon>
        <taxon>Pseudomonadota</taxon>
        <taxon>Gammaproteobacteria</taxon>
        <taxon>Oceanospirillales</taxon>
        <taxon>Oceanospirillaceae</taxon>
        <taxon>Amphritea</taxon>
    </lineage>
</organism>
<dbReference type="EMBL" id="FOGB01000001">
    <property type="protein sequence ID" value="SEQ13614.1"/>
    <property type="molecule type" value="Genomic_DNA"/>
</dbReference>
<evidence type="ECO:0000313" key="2">
    <source>
        <dbReference type="Proteomes" id="UP000198749"/>
    </source>
</evidence>
<dbReference type="AlphaFoldDB" id="A0A1H9DJH0"/>